<dbReference type="InterPro" id="IPR036638">
    <property type="entry name" value="HLH_DNA-bd_sf"/>
</dbReference>
<dbReference type="AlphaFoldDB" id="A0AAV2C7L7"/>
<dbReference type="Gene3D" id="4.10.280.10">
    <property type="entry name" value="Helix-loop-helix DNA-binding domain"/>
    <property type="match status" value="1"/>
</dbReference>
<dbReference type="PROSITE" id="PS50888">
    <property type="entry name" value="BHLH"/>
    <property type="match status" value="1"/>
</dbReference>
<evidence type="ECO:0000256" key="5">
    <source>
        <dbReference type="ARBA" id="ARBA00023242"/>
    </source>
</evidence>
<evidence type="ECO:0000256" key="3">
    <source>
        <dbReference type="ARBA" id="ARBA00023125"/>
    </source>
</evidence>
<dbReference type="Proteomes" id="UP001497516">
    <property type="component" value="Chromosome 1"/>
</dbReference>
<keyword evidence="9" id="KW-1185">Reference proteome</keyword>
<dbReference type="InterPro" id="IPR011598">
    <property type="entry name" value="bHLH_dom"/>
</dbReference>
<dbReference type="SMART" id="SM00353">
    <property type="entry name" value="HLH"/>
    <property type="match status" value="1"/>
</dbReference>
<dbReference type="EMBL" id="OZ034813">
    <property type="protein sequence ID" value="CAL1352365.1"/>
    <property type="molecule type" value="Genomic_DNA"/>
</dbReference>
<comment type="subcellular location">
    <subcellularLocation>
        <location evidence="1">Nucleus</location>
    </subcellularLocation>
</comment>
<keyword evidence="4" id="KW-0804">Transcription</keyword>
<evidence type="ECO:0000313" key="8">
    <source>
        <dbReference type="EMBL" id="CAL1352365.1"/>
    </source>
</evidence>
<dbReference type="GO" id="GO:0046983">
    <property type="term" value="F:protein dimerization activity"/>
    <property type="evidence" value="ECO:0007669"/>
    <property type="project" value="InterPro"/>
</dbReference>
<name>A0AAV2C7L7_9ROSI</name>
<dbReference type="PANTHER" id="PTHR45844:SF19">
    <property type="entry name" value="TRANSCRIPTION FACTOR BHLH106-RELATED"/>
    <property type="match status" value="1"/>
</dbReference>
<dbReference type="Pfam" id="PF00010">
    <property type="entry name" value="HLH"/>
    <property type="match status" value="1"/>
</dbReference>
<proteinExistence type="predicted"/>
<keyword evidence="2" id="KW-0805">Transcription regulation</keyword>
<dbReference type="InterPro" id="IPR045847">
    <property type="entry name" value="AIG1-like"/>
</dbReference>
<gene>
    <name evidence="8" type="ORF">LTRI10_LOCUS338</name>
</gene>
<evidence type="ECO:0000256" key="4">
    <source>
        <dbReference type="ARBA" id="ARBA00023163"/>
    </source>
</evidence>
<reference evidence="8 9" key="1">
    <citation type="submission" date="2024-04" db="EMBL/GenBank/DDBJ databases">
        <authorList>
            <person name="Fracassetti M."/>
        </authorList>
    </citation>
    <scope>NUCLEOTIDE SEQUENCE [LARGE SCALE GENOMIC DNA]</scope>
</reference>
<dbReference type="GO" id="GO:0005634">
    <property type="term" value="C:nucleus"/>
    <property type="evidence" value="ECO:0007669"/>
    <property type="project" value="UniProtKB-SubCell"/>
</dbReference>
<evidence type="ECO:0000256" key="2">
    <source>
        <dbReference type="ARBA" id="ARBA00023015"/>
    </source>
</evidence>
<evidence type="ECO:0000256" key="6">
    <source>
        <dbReference type="SAM" id="MobiDB-lite"/>
    </source>
</evidence>
<dbReference type="GO" id="GO:0003677">
    <property type="term" value="F:DNA binding"/>
    <property type="evidence" value="ECO:0007669"/>
    <property type="project" value="UniProtKB-KW"/>
</dbReference>
<accession>A0AAV2C7L7</accession>
<protein>
    <recommendedName>
        <fullName evidence="7">BHLH domain-containing protein</fullName>
    </recommendedName>
</protein>
<evidence type="ECO:0000256" key="1">
    <source>
        <dbReference type="ARBA" id="ARBA00004123"/>
    </source>
</evidence>
<dbReference type="CDD" id="cd11455">
    <property type="entry name" value="bHLH_AtAIG1_like"/>
    <property type="match status" value="1"/>
</dbReference>
<feature type="compositionally biased region" description="Basic residues" evidence="6">
    <location>
        <begin position="278"/>
        <end position="288"/>
    </location>
</feature>
<evidence type="ECO:0000259" key="7">
    <source>
        <dbReference type="PROSITE" id="PS50888"/>
    </source>
</evidence>
<dbReference type="GO" id="GO:0003700">
    <property type="term" value="F:DNA-binding transcription factor activity"/>
    <property type="evidence" value="ECO:0007669"/>
    <property type="project" value="InterPro"/>
</dbReference>
<keyword evidence="5" id="KW-0539">Nucleus</keyword>
<keyword evidence="3" id="KW-0238">DNA-binding</keyword>
<evidence type="ECO:0000313" key="9">
    <source>
        <dbReference type="Proteomes" id="UP001497516"/>
    </source>
</evidence>
<sequence>MDDASNYWVGSSPSESQNYLFRLLAETNGVGGEGFQQQQEFGFGQQNFMCSSNNSSSCNNYFSYDDYHHQISAAAGGGSSVITAGEDSTTTATPQDRAYAALQNHKEAEKRRRERINSHLHKLRALLPCNSKTDKASLLAKVVERLKELKQQTSEIAGLETFPSESDEITVLSAAGHHDGYGRGGGGGQMVFQASVCCEDRTDLLPELIEIFKSLHLKTVRAEMVTLGGRTRNVLMVAPADGEGGGGGGCSVESIHFLKNALKSLLDRSSNGGPGDRSKRRRVARSEF</sequence>
<organism evidence="8 9">
    <name type="scientific">Linum trigynum</name>
    <dbReference type="NCBI Taxonomy" id="586398"/>
    <lineage>
        <taxon>Eukaryota</taxon>
        <taxon>Viridiplantae</taxon>
        <taxon>Streptophyta</taxon>
        <taxon>Embryophyta</taxon>
        <taxon>Tracheophyta</taxon>
        <taxon>Spermatophyta</taxon>
        <taxon>Magnoliopsida</taxon>
        <taxon>eudicotyledons</taxon>
        <taxon>Gunneridae</taxon>
        <taxon>Pentapetalae</taxon>
        <taxon>rosids</taxon>
        <taxon>fabids</taxon>
        <taxon>Malpighiales</taxon>
        <taxon>Linaceae</taxon>
        <taxon>Linum</taxon>
    </lineage>
</organism>
<dbReference type="PANTHER" id="PTHR45844">
    <property type="entry name" value="TRANSCRIPTION FACTOR BHLH30"/>
    <property type="match status" value="1"/>
</dbReference>
<feature type="region of interest" description="Disordered" evidence="6">
    <location>
        <begin position="268"/>
        <end position="288"/>
    </location>
</feature>
<feature type="domain" description="BHLH" evidence="7">
    <location>
        <begin position="100"/>
        <end position="149"/>
    </location>
</feature>
<dbReference type="FunFam" id="4.10.280.10:FF:000070">
    <property type="entry name" value="transcription factor bHLH30"/>
    <property type="match status" value="1"/>
</dbReference>
<dbReference type="SUPFAM" id="SSF47459">
    <property type="entry name" value="HLH, helix-loop-helix DNA-binding domain"/>
    <property type="match status" value="1"/>
</dbReference>